<dbReference type="InterPro" id="IPR043129">
    <property type="entry name" value="ATPase_NBD"/>
</dbReference>
<protein>
    <recommendedName>
        <fullName evidence="3">tRNA threonylcarbamoyladenosine biosynthesis protein TsaB</fullName>
        <ecNumber evidence="2">2.3.1.234</ecNumber>
    </recommendedName>
    <alternativeName>
        <fullName evidence="9">t(6)A37 threonylcarbamoyladenosine biosynthesis protein TsaB</fullName>
    </alternativeName>
</protein>
<dbReference type="Pfam" id="PF00814">
    <property type="entry name" value="TsaD"/>
    <property type="match status" value="1"/>
</dbReference>
<dbReference type="CDD" id="cd24032">
    <property type="entry name" value="ASKHA_NBD_TsaB"/>
    <property type="match status" value="1"/>
</dbReference>
<dbReference type="EMBL" id="RRZD01000023">
    <property type="protein sequence ID" value="MBE0401696.1"/>
    <property type="molecule type" value="Genomic_DNA"/>
</dbReference>
<dbReference type="InterPro" id="IPR017861">
    <property type="entry name" value="KAE1/TsaD"/>
</dbReference>
<evidence type="ECO:0000313" key="12">
    <source>
        <dbReference type="EMBL" id="MBE0401696.1"/>
    </source>
</evidence>
<evidence type="ECO:0000259" key="11">
    <source>
        <dbReference type="Pfam" id="PF00814"/>
    </source>
</evidence>
<evidence type="ECO:0000256" key="3">
    <source>
        <dbReference type="ARBA" id="ARBA00019012"/>
    </source>
</evidence>
<dbReference type="InterPro" id="IPR022496">
    <property type="entry name" value="T6A_TsaB"/>
</dbReference>
<gene>
    <name evidence="12" type="primary">tsaB</name>
    <name evidence="12" type="ORF">EI168_16555</name>
</gene>
<dbReference type="RefSeq" id="WP_192536234.1">
    <property type="nucleotide sequence ID" value="NZ_RRZD01000023.1"/>
</dbReference>
<evidence type="ECO:0000313" key="13">
    <source>
        <dbReference type="Proteomes" id="UP001645039"/>
    </source>
</evidence>
<comment type="caution">
    <text evidence="12">The sequence shown here is derived from an EMBL/GenBank/DDBJ whole genome shotgun (WGS) entry which is preliminary data.</text>
</comment>
<dbReference type="InterPro" id="IPR000905">
    <property type="entry name" value="Gcp-like_dom"/>
</dbReference>
<keyword evidence="4" id="KW-0808">Transferase</keyword>
<keyword evidence="13" id="KW-1185">Reference proteome</keyword>
<evidence type="ECO:0000256" key="1">
    <source>
        <dbReference type="ARBA" id="ARBA00010493"/>
    </source>
</evidence>
<comment type="catalytic activity">
    <reaction evidence="10">
        <text>L-threonylcarbamoyladenylate + adenosine(37) in tRNA = N(6)-L-threonylcarbamoyladenosine(37) in tRNA + AMP + H(+)</text>
        <dbReference type="Rhea" id="RHEA:37059"/>
        <dbReference type="Rhea" id="RHEA-COMP:10162"/>
        <dbReference type="Rhea" id="RHEA-COMP:10163"/>
        <dbReference type="ChEBI" id="CHEBI:15378"/>
        <dbReference type="ChEBI" id="CHEBI:73682"/>
        <dbReference type="ChEBI" id="CHEBI:74411"/>
        <dbReference type="ChEBI" id="CHEBI:74418"/>
        <dbReference type="ChEBI" id="CHEBI:456215"/>
        <dbReference type="EC" id="2.3.1.234"/>
    </reaction>
</comment>
<dbReference type="NCBIfam" id="TIGR03725">
    <property type="entry name" value="T6A_YeaZ"/>
    <property type="match status" value="1"/>
</dbReference>
<evidence type="ECO:0000256" key="2">
    <source>
        <dbReference type="ARBA" id="ARBA00012156"/>
    </source>
</evidence>
<dbReference type="PANTHER" id="PTHR11735:SF11">
    <property type="entry name" value="TRNA THREONYLCARBAMOYLADENOSINE BIOSYNTHESIS PROTEIN TSAB"/>
    <property type="match status" value="1"/>
</dbReference>
<proteinExistence type="inferred from homology"/>
<dbReference type="PANTHER" id="PTHR11735">
    <property type="entry name" value="TRNA N6-ADENOSINE THREONYLCARBAMOYLTRANSFERASE"/>
    <property type="match status" value="1"/>
</dbReference>
<evidence type="ECO:0000256" key="6">
    <source>
        <dbReference type="ARBA" id="ARBA00022723"/>
    </source>
</evidence>
<evidence type="ECO:0000256" key="8">
    <source>
        <dbReference type="ARBA" id="ARBA00023315"/>
    </source>
</evidence>
<keyword evidence="5" id="KW-0819">tRNA processing</keyword>
<reference evidence="12 13" key="1">
    <citation type="submission" date="2020-07" db="EMBL/GenBank/DDBJ databases">
        <title>Halophilic bacteria isolated from french cheeses.</title>
        <authorList>
            <person name="Kothe C.I."/>
            <person name="Farah-Kraiem B."/>
            <person name="Renault P."/>
            <person name="Dridi B."/>
        </authorList>
    </citation>
    <scope>NUCLEOTIDE SEQUENCE [LARGE SCALE GENOMIC DNA]</scope>
    <source>
        <strain evidence="12 13">FME1</strain>
    </source>
</reference>
<evidence type="ECO:0000256" key="4">
    <source>
        <dbReference type="ARBA" id="ARBA00022679"/>
    </source>
</evidence>
<keyword evidence="6" id="KW-0479">Metal-binding</keyword>
<dbReference type="Gene3D" id="3.30.420.40">
    <property type="match status" value="2"/>
</dbReference>
<comment type="similarity">
    <text evidence="1">Belongs to the KAE1 / TsaD family. TsaB subfamily.</text>
</comment>
<evidence type="ECO:0000256" key="7">
    <source>
        <dbReference type="ARBA" id="ARBA00023004"/>
    </source>
</evidence>
<evidence type="ECO:0000256" key="9">
    <source>
        <dbReference type="ARBA" id="ARBA00032446"/>
    </source>
</evidence>
<sequence length="248" mass="26943">MPLYLLALDASSSACSVALLRQEDASDTGHLAPENLTPEHPKTECLARFEMTPRAHTRRLLPMVDEVLAEAQVTPAQLDAVAFGRGPGSFTGLRIAAGAAQGLAFGLDRPLLGISTLEALALQAHRRYHLRHVVTAIDARMGEIYAATWHCLKDTITVMSAEAVLAPEAMRLPSGETDWVGVGSGFTLWERFTTDVQLSMPQHLCDLEPRAEEMAWLAARDFAAGLGQAAHLILPVYLRNDVAWKKPA</sequence>
<name>A0ABR9F5L8_9GAMM</name>
<accession>A0ABR9F5L8</accession>
<keyword evidence="8" id="KW-0012">Acyltransferase</keyword>
<evidence type="ECO:0000256" key="10">
    <source>
        <dbReference type="ARBA" id="ARBA00048117"/>
    </source>
</evidence>
<dbReference type="SUPFAM" id="SSF53067">
    <property type="entry name" value="Actin-like ATPase domain"/>
    <property type="match status" value="2"/>
</dbReference>
<evidence type="ECO:0000256" key="5">
    <source>
        <dbReference type="ARBA" id="ARBA00022694"/>
    </source>
</evidence>
<dbReference type="EC" id="2.3.1.234" evidence="2"/>
<dbReference type="Proteomes" id="UP001645039">
    <property type="component" value="Unassembled WGS sequence"/>
</dbReference>
<feature type="domain" description="Gcp-like" evidence="11">
    <location>
        <begin position="51"/>
        <end position="171"/>
    </location>
</feature>
<keyword evidence="7" id="KW-0408">Iron</keyword>
<organism evidence="12 13">
    <name type="scientific">Halomonas casei</name>
    <dbReference type="NCBI Taxonomy" id="2742613"/>
    <lineage>
        <taxon>Bacteria</taxon>
        <taxon>Pseudomonadati</taxon>
        <taxon>Pseudomonadota</taxon>
        <taxon>Gammaproteobacteria</taxon>
        <taxon>Oceanospirillales</taxon>
        <taxon>Halomonadaceae</taxon>
        <taxon>Halomonas</taxon>
    </lineage>
</organism>
<dbReference type="PRINTS" id="PR00789">
    <property type="entry name" value="OSIALOPTASE"/>
</dbReference>